<dbReference type="InterPro" id="IPR014710">
    <property type="entry name" value="RmlC-like_jellyroll"/>
</dbReference>
<evidence type="ECO:0000313" key="2">
    <source>
        <dbReference type="EMBL" id="OIW28643.1"/>
    </source>
</evidence>
<dbReference type="EMBL" id="KV875098">
    <property type="protein sequence ID" value="OIW28643.1"/>
    <property type="molecule type" value="Genomic_DNA"/>
</dbReference>
<feature type="region of interest" description="Disordered" evidence="1">
    <location>
        <begin position="49"/>
        <end position="78"/>
    </location>
</feature>
<protein>
    <recommendedName>
        <fullName evidence="4">Cupin 2 conserved barrel domain-containing protein</fullName>
    </recommendedName>
</protein>
<evidence type="ECO:0000313" key="3">
    <source>
        <dbReference type="Proteomes" id="UP000182658"/>
    </source>
</evidence>
<feature type="region of interest" description="Disordered" evidence="1">
    <location>
        <begin position="1"/>
        <end position="22"/>
    </location>
</feature>
<dbReference type="AlphaFoldDB" id="A0A1J7IN65"/>
<sequence>MSGSQETNQSRSSSSASKKDLDPLLSHSSAIGILKPGVVFNIFNPNPTSPSPSTAAASGSSSTMLPPPRLVRTTHTPTGTSVFAPDTVLVPRTPFGPQATAFTVLDIRDAVPVDLLGSQPDASQVTLPRCPPGGVIAAVSDIPAGSGLAAPPMHRTQTIDYAVVMSGEIVLGLDGGEERVVRAGELRVYCSGGHESYVG</sequence>
<dbReference type="PANTHER" id="PTHR36156:SF2">
    <property type="entry name" value="CUPIN TYPE-2 DOMAIN-CONTAINING PROTEIN"/>
    <property type="match status" value="1"/>
</dbReference>
<dbReference type="PANTHER" id="PTHR36156">
    <property type="entry name" value="SLR2101 PROTEIN"/>
    <property type="match status" value="1"/>
</dbReference>
<proteinExistence type="predicted"/>
<evidence type="ECO:0000256" key="1">
    <source>
        <dbReference type="SAM" id="MobiDB-lite"/>
    </source>
</evidence>
<dbReference type="Proteomes" id="UP000182658">
    <property type="component" value="Unassembled WGS sequence"/>
</dbReference>
<dbReference type="InParanoid" id="A0A1J7IN65"/>
<dbReference type="Gene3D" id="2.60.120.10">
    <property type="entry name" value="Jelly Rolls"/>
    <property type="match status" value="1"/>
</dbReference>
<name>A0A1J7IN65_9PEZI</name>
<dbReference type="SUPFAM" id="SSF51182">
    <property type="entry name" value="RmlC-like cupins"/>
    <property type="match status" value="1"/>
</dbReference>
<dbReference type="STRING" id="1408157.A0A1J7IN65"/>
<feature type="compositionally biased region" description="Low complexity" evidence="1">
    <location>
        <begin position="51"/>
        <end position="63"/>
    </location>
</feature>
<dbReference type="InterPro" id="IPR047142">
    <property type="entry name" value="OryJ/VirC-like"/>
</dbReference>
<evidence type="ECO:0008006" key="4">
    <source>
        <dbReference type="Google" id="ProtNLM"/>
    </source>
</evidence>
<organism evidence="2 3">
    <name type="scientific">Coniochaeta ligniaria NRRL 30616</name>
    <dbReference type="NCBI Taxonomy" id="1408157"/>
    <lineage>
        <taxon>Eukaryota</taxon>
        <taxon>Fungi</taxon>
        <taxon>Dikarya</taxon>
        <taxon>Ascomycota</taxon>
        <taxon>Pezizomycotina</taxon>
        <taxon>Sordariomycetes</taxon>
        <taxon>Sordariomycetidae</taxon>
        <taxon>Coniochaetales</taxon>
        <taxon>Coniochaetaceae</taxon>
        <taxon>Coniochaeta</taxon>
    </lineage>
</organism>
<dbReference type="InterPro" id="IPR011051">
    <property type="entry name" value="RmlC_Cupin_sf"/>
</dbReference>
<reference evidence="2 3" key="1">
    <citation type="submission" date="2016-10" db="EMBL/GenBank/DDBJ databases">
        <title>Draft genome sequence of Coniochaeta ligniaria NRRL30616, a lignocellulolytic fungus for bioabatement of inhibitors in plant biomass hydrolysates.</title>
        <authorList>
            <consortium name="DOE Joint Genome Institute"/>
            <person name="Jimenez D.J."/>
            <person name="Hector R.E."/>
            <person name="Riley R."/>
            <person name="Sun H."/>
            <person name="Grigoriev I.V."/>
            <person name="Van Elsas J.D."/>
            <person name="Nichols N.N."/>
        </authorList>
    </citation>
    <scope>NUCLEOTIDE SEQUENCE [LARGE SCALE GENOMIC DNA]</scope>
    <source>
        <strain evidence="2 3">NRRL 30616</strain>
    </source>
</reference>
<dbReference type="OrthoDB" id="5840532at2759"/>
<keyword evidence="3" id="KW-1185">Reference proteome</keyword>
<gene>
    <name evidence="2" type="ORF">CONLIGDRAFT_632904</name>
</gene>
<accession>A0A1J7IN65</accession>
<feature type="compositionally biased region" description="Low complexity" evidence="1">
    <location>
        <begin position="1"/>
        <end position="16"/>
    </location>
</feature>